<dbReference type="PANTHER" id="PTHR11926:SF1412">
    <property type="entry name" value="UDP-GLYCOSYLTRANSFERASE 83A1-LIKE"/>
    <property type="match status" value="1"/>
</dbReference>
<gene>
    <name evidence="5" type="ORF">POM88_040709</name>
</gene>
<sequence length="452" mass="50047">MGIPHVLAIPYPGQGHVIPMIELMQRATQHGLKVTIANAEFIHTKVMNALSTNEDLGENLNLVSIPDGMEPGEDRNDILKVSQAIQRFMPKELEEFIQKINGAGDDDKISCVIVDGTMGFAVNVAKNLGIKVAVVWFASAAVLVSIQSIPKLIDDGILNKDDGSVTKNKMFPLSVPTISSETLMWTSFNDEAIRKNCFELLSNCNQSMKLADLIICNSAYELEPAAFSAIPKVLPVGPLSASSVPKDKAGNFWSEDSSCLSWLDQQPVCSVIYVAFGSFTIFDQTQFQELALGLELTNRPFLWVVRPDITTDTHVAYPDGFQDRVGIRGKMVGWAPQHKVLRHPSVACFLSHCGWNSTTEGVSNGVPFLCWPYFADQLSNETYICDVWNIGLGFKKDAGGIIRQDEIVRKVEQLFSGNYKERAMELKLKVLNSVQAYGCSEKNLSNFIKWMK</sequence>
<keyword evidence="4" id="KW-0414">Isoprene biosynthesis</keyword>
<keyword evidence="3" id="KW-0808">Transferase</keyword>
<name>A0AAD8MAL7_9APIA</name>
<dbReference type="FunFam" id="3.40.50.2000:FF:000061">
    <property type="entry name" value="UDP-glycosyltransferase 83A1"/>
    <property type="match status" value="1"/>
</dbReference>
<dbReference type="SUPFAM" id="SSF53756">
    <property type="entry name" value="UDP-Glycosyltransferase/glycogen phosphorylase"/>
    <property type="match status" value="1"/>
</dbReference>
<dbReference type="Gene3D" id="3.40.50.2000">
    <property type="entry name" value="Glycogen Phosphorylase B"/>
    <property type="match status" value="2"/>
</dbReference>
<comment type="caution">
    <text evidence="5">The sequence shown here is derived from an EMBL/GenBank/DDBJ whole genome shotgun (WGS) entry which is preliminary data.</text>
</comment>
<dbReference type="Pfam" id="PF00201">
    <property type="entry name" value="UDPGT"/>
    <property type="match status" value="1"/>
</dbReference>
<evidence type="ECO:0000256" key="4">
    <source>
        <dbReference type="ARBA" id="ARBA00023229"/>
    </source>
</evidence>
<dbReference type="AlphaFoldDB" id="A0AAD8MAL7"/>
<dbReference type="CDD" id="cd03784">
    <property type="entry name" value="GT1_Gtf-like"/>
    <property type="match status" value="1"/>
</dbReference>
<comment type="similarity">
    <text evidence="2">Belongs to the UDP-glycosyltransferase family.</text>
</comment>
<comment type="pathway">
    <text evidence="1">Secondary metabolite biosynthesis; terpenoid biosynthesis.</text>
</comment>
<accession>A0AAD8MAL7</accession>
<dbReference type="FunFam" id="3.40.50.2000:FF:000108">
    <property type="entry name" value="UDP-glycosyltransferase 83A1"/>
    <property type="match status" value="1"/>
</dbReference>
<organism evidence="5 6">
    <name type="scientific">Heracleum sosnowskyi</name>
    <dbReference type="NCBI Taxonomy" id="360622"/>
    <lineage>
        <taxon>Eukaryota</taxon>
        <taxon>Viridiplantae</taxon>
        <taxon>Streptophyta</taxon>
        <taxon>Embryophyta</taxon>
        <taxon>Tracheophyta</taxon>
        <taxon>Spermatophyta</taxon>
        <taxon>Magnoliopsida</taxon>
        <taxon>eudicotyledons</taxon>
        <taxon>Gunneridae</taxon>
        <taxon>Pentapetalae</taxon>
        <taxon>asterids</taxon>
        <taxon>campanulids</taxon>
        <taxon>Apiales</taxon>
        <taxon>Apiaceae</taxon>
        <taxon>Apioideae</taxon>
        <taxon>apioid superclade</taxon>
        <taxon>Tordylieae</taxon>
        <taxon>Tordyliinae</taxon>
        <taxon>Heracleum</taxon>
    </lineage>
</organism>
<evidence type="ECO:0000256" key="1">
    <source>
        <dbReference type="ARBA" id="ARBA00004721"/>
    </source>
</evidence>
<dbReference type="PANTHER" id="PTHR11926">
    <property type="entry name" value="GLUCOSYL/GLUCURONOSYL TRANSFERASES"/>
    <property type="match status" value="1"/>
</dbReference>
<dbReference type="GO" id="GO:0008299">
    <property type="term" value="P:isoprenoid biosynthetic process"/>
    <property type="evidence" value="ECO:0007669"/>
    <property type="project" value="UniProtKB-KW"/>
</dbReference>
<dbReference type="EMBL" id="JAUIZM010000009">
    <property type="protein sequence ID" value="KAK1365148.1"/>
    <property type="molecule type" value="Genomic_DNA"/>
</dbReference>
<protein>
    <submittedName>
        <fullName evidence="5">UDP-glucuronosyl/UDP-glucosyltransferase</fullName>
    </submittedName>
</protein>
<dbReference type="GO" id="GO:0080044">
    <property type="term" value="F:quercetin 7-O-glucosyltransferase activity"/>
    <property type="evidence" value="ECO:0007669"/>
    <property type="project" value="TreeGrafter"/>
</dbReference>
<dbReference type="GO" id="GO:0080043">
    <property type="term" value="F:quercetin 3-O-glucosyltransferase activity"/>
    <property type="evidence" value="ECO:0007669"/>
    <property type="project" value="TreeGrafter"/>
</dbReference>
<reference evidence="5" key="1">
    <citation type="submission" date="2023-02" db="EMBL/GenBank/DDBJ databases">
        <title>Genome of toxic invasive species Heracleum sosnowskyi carries increased number of genes despite the absence of recent whole-genome duplications.</title>
        <authorList>
            <person name="Schelkunov M."/>
            <person name="Shtratnikova V."/>
            <person name="Makarenko M."/>
            <person name="Klepikova A."/>
            <person name="Omelchenko D."/>
            <person name="Novikova G."/>
            <person name="Obukhova E."/>
            <person name="Bogdanov V."/>
            <person name="Penin A."/>
            <person name="Logacheva M."/>
        </authorList>
    </citation>
    <scope>NUCLEOTIDE SEQUENCE</scope>
    <source>
        <strain evidence="5">Hsosn_3</strain>
        <tissue evidence="5">Leaf</tissue>
    </source>
</reference>
<dbReference type="InterPro" id="IPR002213">
    <property type="entry name" value="UDP_glucos_trans"/>
</dbReference>
<reference evidence="5" key="2">
    <citation type="submission" date="2023-05" db="EMBL/GenBank/DDBJ databases">
        <authorList>
            <person name="Schelkunov M.I."/>
        </authorList>
    </citation>
    <scope>NUCLEOTIDE SEQUENCE</scope>
    <source>
        <strain evidence="5">Hsosn_3</strain>
        <tissue evidence="5">Leaf</tissue>
    </source>
</reference>
<evidence type="ECO:0000256" key="3">
    <source>
        <dbReference type="ARBA" id="ARBA00022679"/>
    </source>
</evidence>
<dbReference type="Proteomes" id="UP001237642">
    <property type="component" value="Unassembled WGS sequence"/>
</dbReference>
<evidence type="ECO:0000313" key="6">
    <source>
        <dbReference type="Proteomes" id="UP001237642"/>
    </source>
</evidence>
<proteinExistence type="inferred from homology"/>
<evidence type="ECO:0000256" key="2">
    <source>
        <dbReference type="ARBA" id="ARBA00009995"/>
    </source>
</evidence>
<keyword evidence="6" id="KW-1185">Reference proteome</keyword>
<evidence type="ECO:0000313" key="5">
    <source>
        <dbReference type="EMBL" id="KAK1365148.1"/>
    </source>
</evidence>